<dbReference type="RefSeq" id="WP_057002749.1">
    <property type="nucleotide sequence ID" value="NZ_AZGA01000064.1"/>
</dbReference>
<gene>
    <name evidence="1" type="ORF">FC83_GL000115</name>
</gene>
<dbReference type="NCBIfam" id="NF033831">
    <property type="entry name" value="sce7725_fam"/>
    <property type="match status" value="1"/>
</dbReference>
<dbReference type="AlphaFoldDB" id="A0A0R1XYJ5"/>
<accession>A0A0R1XYJ5</accession>
<dbReference type="STRING" id="1423734.FC83_GL000115"/>
<name>A0A0R1XYJ5_9LACO</name>
<dbReference type="PATRIC" id="fig|1423734.3.peg.114"/>
<reference evidence="1 2" key="1">
    <citation type="journal article" date="2015" name="Genome Announc.">
        <title>Expanding the biotechnology potential of lactobacilli through comparative genomics of 213 strains and associated genera.</title>
        <authorList>
            <person name="Sun Z."/>
            <person name="Harris H.M."/>
            <person name="McCann A."/>
            <person name="Guo C."/>
            <person name="Argimon S."/>
            <person name="Zhang W."/>
            <person name="Yang X."/>
            <person name="Jeffery I.B."/>
            <person name="Cooney J.C."/>
            <person name="Kagawa T.F."/>
            <person name="Liu W."/>
            <person name="Song Y."/>
            <person name="Salvetti E."/>
            <person name="Wrobel A."/>
            <person name="Rasinkangas P."/>
            <person name="Parkhill J."/>
            <person name="Rea M.C."/>
            <person name="O'Sullivan O."/>
            <person name="Ritari J."/>
            <person name="Douillard F.P."/>
            <person name="Paul Ross R."/>
            <person name="Yang R."/>
            <person name="Briner A.E."/>
            <person name="Felis G.E."/>
            <person name="de Vos W.M."/>
            <person name="Barrangou R."/>
            <person name="Klaenhammer T.R."/>
            <person name="Caufield P.W."/>
            <person name="Cui Y."/>
            <person name="Zhang H."/>
            <person name="O'Toole P.W."/>
        </authorList>
    </citation>
    <scope>NUCLEOTIDE SEQUENCE [LARGE SCALE GENOMIC DNA]</scope>
    <source>
        <strain evidence="1 2">DSM 18527</strain>
    </source>
</reference>
<keyword evidence="2" id="KW-1185">Reference proteome</keyword>
<dbReference type="eggNOG" id="ENOG502ZAXQ">
    <property type="taxonomic scope" value="Bacteria"/>
</dbReference>
<sequence>MSYDYYPILRGRQYDLLALQTVTQVPALTEHLFPIIEPVKDISSLNKNISLWLNLRPLGFITNPVVGDYALLTVKAHPLKPSILNHPNFWQFQYFDPTLTPKSLIQSPNYGLICANYHYLASHLAQLVQLAPKRLLIPDEARFRALVGPLGLPTVTYNDPFDYQADFDVYLVEPETSFSTLLTVGQLYPQAVGCGDFSIMGSYYSEYGAPQRRQVLHLMLLTDMGTLNLRHFVSFDDGGMGHQKEKFLDALAKLRGFVAHYPRANSLTPALKTLLTHFEVDKNPGFGTVKKLLLAHHFELVSRFLQTQTAQ</sequence>
<dbReference type="InterPro" id="IPR047727">
    <property type="entry name" value="Sce7725-like"/>
</dbReference>
<dbReference type="EMBL" id="AZGA01000064">
    <property type="protein sequence ID" value="KRM32921.1"/>
    <property type="molecule type" value="Genomic_DNA"/>
</dbReference>
<protein>
    <submittedName>
        <fullName evidence="1">Uncharacterized protein</fullName>
    </submittedName>
</protein>
<organism evidence="1 2">
    <name type="scientific">Agrilactobacillus composti DSM 18527 = JCM 14202</name>
    <dbReference type="NCBI Taxonomy" id="1423734"/>
    <lineage>
        <taxon>Bacteria</taxon>
        <taxon>Bacillati</taxon>
        <taxon>Bacillota</taxon>
        <taxon>Bacilli</taxon>
        <taxon>Lactobacillales</taxon>
        <taxon>Lactobacillaceae</taxon>
        <taxon>Agrilactobacillus</taxon>
    </lineage>
</organism>
<evidence type="ECO:0000313" key="1">
    <source>
        <dbReference type="EMBL" id="KRM32921.1"/>
    </source>
</evidence>
<dbReference type="Proteomes" id="UP000051236">
    <property type="component" value="Unassembled WGS sequence"/>
</dbReference>
<comment type="caution">
    <text evidence="1">The sequence shown here is derived from an EMBL/GenBank/DDBJ whole genome shotgun (WGS) entry which is preliminary data.</text>
</comment>
<proteinExistence type="predicted"/>
<evidence type="ECO:0000313" key="2">
    <source>
        <dbReference type="Proteomes" id="UP000051236"/>
    </source>
</evidence>